<keyword evidence="10" id="KW-0677">Repeat</keyword>
<feature type="transmembrane region" description="Helical" evidence="22">
    <location>
        <begin position="160"/>
        <end position="180"/>
    </location>
</feature>
<dbReference type="Pfam" id="PF00230">
    <property type="entry name" value="MIP"/>
    <property type="match status" value="1"/>
</dbReference>
<evidence type="ECO:0000256" key="16">
    <source>
        <dbReference type="ARBA" id="ARBA00023273"/>
    </source>
</evidence>
<evidence type="ECO:0000256" key="11">
    <source>
        <dbReference type="ARBA" id="ARBA00022753"/>
    </source>
</evidence>
<dbReference type="InterPro" id="IPR022357">
    <property type="entry name" value="MIP_CS"/>
</dbReference>
<organism evidence="23 24">
    <name type="scientific">Anabas testudineus</name>
    <name type="common">Climbing perch</name>
    <name type="synonym">Anthias testudineus</name>
    <dbReference type="NCBI Taxonomy" id="64144"/>
    <lineage>
        <taxon>Eukaryota</taxon>
        <taxon>Metazoa</taxon>
        <taxon>Chordata</taxon>
        <taxon>Craniata</taxon>
        <taxon>Vertebrata</taxon>
        <taxon>Euteleostomi</taxon>
        <taxon>Actinopterygii</taxon>
        <taxon>Neopterygii</taxon>
        <taxon>Teleostei</taxon>
        <taxon>Neoteleostei</taxon>
        <taxon>Acanthomorphata</taxon>
        <taxon>Anabantaria</taxon>
        <taxon>Anabantiformes</taxon>
        <taxon>Anabantoidei</taxon>
        <taxon>Anabantidae</taxon>
        <taxon>Anabas</taxon>
    </lineage>
</organism>
<evidence type="ECO:0000256" key="5">
    <source>
        <dbReference type="ARBA" id="ARBA00006175"/>
    </source>
</evidence>
<dbReference type="InterPro" id="IPR023277">
    <property type="entry name" value="Aquaporin_8"/>
</dbReference>
<evidence type="ECO:0000256" key="19">
    <source>
        <dbReference type="ARBA" id="ARBA00046979"/>
    </source>
</evidence>
<dbReference type="GO" id="GO:0015250">
    <property type="term" value="F:water channel activity"/>
    <property type="evidence" value="ECO:0007669"/>
    <property type="project" value="TreeGrafter"/>
</dbReference>
<reference evidence="23" key="2">
    <citation type="submission" date="2025-08" db="UniProtKB">
        <authorList>
            <consortium name="Ensembl"/>
        </authorList>
    </citation>
    <scope>IDENTIFICATION</scope>
</reference>
<comment type="subcellular location">
    <subcellularLocation>
        <location evidence="3">Basolateral cell membrane</location>
        <topology evidence="3">Multi-pass membrane protein</topology>
    </subcellularLocation>
    <subcellularLocation>
        <location evidence="2">Cell membrane</location>
        <location evidence="2">Sarcolemma</location>
        <topology evidence="2">Multi-pass membrane protein</topology>
    </subcellularLocation>
    <subcellularLocation>
        <location evidence="1">Cell projection</location>
    </subcellularLocation>
    <subcellularLocation>
        <location evidence="4">Endosome membrane</location>
    </subcellularLocation>
</comment>
<evidence type="ECO:0000256" key="10">
    <source>
        <dbReference type="ARBA" id="ARBA00022737"/>
    </source>
</evidence>
<evidence type="ECO:0000256" key="2">
    <source>
        <dbReference type="ARBA" id="ARBA00004415"/>
    </source>
</evidence>
<dbReference type="GO" id="GO:0016323">
    <property type="term" value="C:basolateral plasma membrane"/>
    <property type="evidence" value="ECO:0007669"/>
    <property type="project" value="UniProtKB-SubCell"/>
</dbReference>
<evidence type="ECO:0000256" key="13">
    <source>
        <dbReference type="ARBA" id="ARBA00023136"/>
    </source>
</evidence>
<dbReference type="GO" id="GO:0010008">
    <property type="term" value="C:endosome membrane"/>
    <property type="evidence" value="ECO:0007669"/>
    <property type="project" value="UniProtKB-SubCell"/>
</dbReference>
<reference evidence="23" key="1">
    <citation type="submission" date="2021-04" db="EMBL/GenBank/DDBJ databases">
        <authorList>
            <consortium name="Wellcome Sanger Institute Data Sharing"/>
        </authorList>
    </citation>
    <scope>NUCLEOTIDE SEQUENCE [LARGE SCALE GENOMIC DNA]</scope>
</reference>
<name>A0A3Q1I4G9_ANATE</name>
<feature type="transmembrane region" description="Helical" evidence="22">
    <location>
        <begin position="230"/>
        <end position="255"/>
    </location>
</feature>
<keyword evidence="6 20" id="KW-0813">Transport</keyword>
<dbReference type="PANTHER" id="PTHR19139">
    <property type="entry name" value="AQUAPORIN TRANSPORTER"/>
    <property type="match status" value="1"/>
</dbReference>
<evidence type="ECO:0000256" key="3">
    <source>
        <dbReference type="ARBA" id="ARBA00004554"/>
    </source>
</evidence>
<reference evidence="23" key="3">
    <citation type="submission" date="2025-09" db="UniProtKB">
        <authorList>
            <consortium name="Ensembl"/>
        </authorList>
    </citation>
    <scope>IDENTIFICATION</scope>
</reference>
<keyword evidence="12 22" id="KW-1133">Transmembrane helix</keyword>
<evidence type="ECO:0000256" key="14">
    <source>
        <dbReference type="ARBA" id="ARBA00023139"/>
    </source>
</evidence>
<keyword evidence="9 20" id="KW-0812">Transmembrane</keyword>
<dbReference type="Gene3D" id="1.20.1080.10">
    <property type="entry name" value="Glycerol uptake facilitator protein"/>
    <property type="match status" value="1"/>
</dbReference>
<dbReference type="InterPro" id="IPR023271">
    <property type="entry name" value="Aquaporin-like"/>
</dbReference>
<evidence type="ECO:0000256" key="20">
    <source>
        <dbReference type="RuleBase" id="RU000477"/>
    </source>
</evidence>
<dbReference type="GO" id="GO:0042995">
    <property type="term" value="C:cell projection"/>
    <property type="evidence" value="ECO:0007669"/>
    <property type="project" value="UniProtKB-SubCell"/>
</dbReference>
<dbReference type="GO" id="GO:0015204">
    <property type="term" value="F:urea transmembrane transporter activity"/>
    <property type="evidence" value="ECO:0007669"/>
    <property type="project" value="Ensembl"/>
</dbReference>
<keyword evidence="15" id="KW-0325">Glycoprotein</keyword>
<evidence type="ECO:0000256" key="6">
    <source>
        <dbReference type="ARBA" id="ARBA00022448"/>
    </source>
</evidence>
<keyword evidence="8" id="KW-0597">Phosphoprotein</keyword>
<dbReference type="FunCoup" id="A0A3Q1I4G9">
    <property type="interactions" value="1"/>
</dbReference>
<dbReference type="GeneTree" id="ENSGT00940000159304"/>
<dbReference type="GO" id="GO:0042383">
    <property type="term" value="C:sarcolemma"/>
    <property type="evidence" value="ECO:0007669"/>
    <property type="project" value="UniProtKB-SubCell"/>
</dbReference>
<evidence type="ECO:0000256" key="12">
    <source>
        <dbReference type="ARBA" id="ARBA00022989"/>
    </source>
</evidence>
<comment type="similarity">
    <text evidence="5 20">Belongs to the MIP/aquaporin (TC 1.A.8) family.</text>
</comment>
<dbReference type="PRINTS" id="PR00783">
    <property type="entry name" value="MINTRINSICP"/>
</dbReference>
<comment type="subunit">
    <text evidence="19">Homotetramer. The tetramers can form oligomeric arrays in membranes. The size of the oligomers differs between tissues and is smaller in skeletal muscle than in brain. Interaction between AQP4 oligomeric arrays in close-by cells can contribute to cell-cell adhesion. Part of a complex containing MLC1, TRPV4, HEPACAM and ATP1B1.</text>
</comment>
<evidence type="ECO:0000313" key="24">
    <source>
        <dbReference type="Proteomes" id="UP000265040"/>
    </source>
</evidence>
<dbReference type="PANTHER" id="PTHR19139:SF34">
    <property type="entry name" value="AQUAPORIN-4"/>
    <property type="match status" value="1"/>
</dbReference>
<dbReference type="AlphaFoldDB" id="A0A3Q1I4G9"/>
<dbReference type="SUPFAM" id="SSF81338">
    <property type="entry name" value="Aquaporin-like"/>
    <property type="match status" value="1"/>
</dbReference>
<feature type="transmembrane region" description="Helical" evidence="22">
    <location>
        <begin position="111"/>
        <end position="132"/>
    </location>
</feature>
<dbReference type="PRINTS" id="PR02020">
    <property type="entry name" value="AQUAPORIN8"/>
</dbReference>
<dbReference type="FunFam" id="1.20.1080.10:FF:000019">
    <property type="entry name" value="AQuaPorin or aquaglyceroporin related"/>
    <property type="match status" value="1"/>
</dbReference>
<evidence type="ECO:0000256" key="7">
    <source>
        <dbReference type="ARBA" id="ARBA00022475"/>
    </source>
</evidence>
<dbReference type="Ensembl" id="ENSATET00000016597.2">
    <property type="protein sequence ID" value="ENSATEP00000016337.2"/>
    <property type="gene ID" value="ENSATEG00000011356.3"/>
</dbReference>
<evidence type="ECO:0000256" key="9">
    <source>
        <dbReference type="ARBA" id="ARBA00022692"/>
    </source>
</evidence>
<dbReference type="InterPro" id="IPR034294">
    <property type="entry name" value="Aquaporin_transptr"/>
</dbReference>
<feature type="region of interest" description="Disordered" evidence="21">
    <location>
        <begin position="1"/>
        <end position="27"/>
    </location>
</feature>
<feature type="transmembrane region" description="Helical" evidence="22">
    <location>
        <begin position="46"/>
        <end position="67"/>
    </location>
</feature>
<feature type="compositionally biased region" description="Basic and acidic residues" evidence="21">
    <location>
        <begin position="1"/>
        <end position="10"/>
    </location>
</feature>
<accession>A0A3Q1I4G9</accession>
<keyword evidence="11" id="KW-0967">Endosome</keyword>
<dbReference type="OrthoDB" id="3222at2759"/>
<evidence type="ECO:0000256" key="17">
    <source>
        <dbReference type="ARBA" id="ARBA00023288"/>
    </source>
</evidence>
<evidence type="ECO:0000256" key="1">
    <source>
        <dbReference type="ARBA" id="ARBA00004316"/>
    </source>
</evidence>
<keyword evidence="17" id="KW-0449">Lipoprotein</keyword>
<evidence type="ECO:0000256" key="22">
    <source>
        <dbReference type="SAM" id="Phobius"/>
    </source>
</evidence>
<dbReference type="PROSITE" id="PS00221">
    <property type="entry name" value="MIP"/>
    <property type="match status" value="1"/>
</dbReference>
<sequence>MSGTEPKSEAFEVAETGEPAAGRGTSSTSKKRCVYEQYVQPCLVELFATAMFVFVGCASVIGSVGIAGAVQPALAHGLALGVLIMVFGKISGGHFNPAVSLSVYLCGGMKLILLVPYVLAQISGGMIGAGLARAMYPADLYSASLGGAFQPMSSELAKCMLGEVMMTLIVTMVVCMGAVNSQTSTPGAAFCIGLIVSANIFAGGLTSGACMNPARAFGPAVVANHWSHHWIYWVGPLCGALLTVSFIRYCVMIFLSQ</sequence>
<dbReference type="InParanoid" id="A0A3Q1I4G9"/>
<keyword evidence="7" id="KW-1003">Cell membrane</keyword>
<evidence type="ECO:0000256" key="8">
    <source>
        <dbReference type="ARBA" id="ARBA00022553"/>
    </source>
</evidence>
<dbReference type="InterPro" id="IPR000425">
    <property type="entry name" value="MIP"/>
</dbReference>
<dbReference type="STRING" id="64144.ENSATEP00000016337"/>
<evidence type="ECO:0000256" key="21">
    <source>
        <dbReference type="SAM" id="MobiDB-lite"/>
    </source>
</evidence>
<evidence type="ECO:0000256" key="18">
    <source>
        <dbReference type="ARBA" id="ARBA00040878"/>
    </source>
</evidence>
<protein>
    <recommendedName>
        <fullName evidence="18">Aquaporin-4</fullName>
    </recommendedName>
</protein>
<keyword evidence="13 22" id="KW-0472">Membrane</keyword>
<keyword evidence="24" id="KW-1185">Reference proteome</keyword>
<evidence type="ECO:0000313" key="23">
    <source>
        <dbReference type="Ensembl" id="ENSATEP00000016337.2"/>
    </source>
</evidence>
<evidence type="ECO:0000256" key="15">
    <source>
        <dbReference type="ARBA" id="ARBA00023180"/>
    </source>
</evidence>
<proteinExistence type="inferred from homology"/>
<evidence type="ECO:0000256" key="4">
    <source>
        <dbReference type="ARBA" id="ARBA00004608"/>
    </source>
</evidence>
<keyword evidence="16" id="KW-0966">Cell projection</keyword>
<dbReference type="Proteomes" id="UP000265040">
    <property type="component" value="Chromosome 19"/>
</dbReference>
<keyword evidence="14" id="KW-0564">Palmitate</keyword>
<feature type="transmembrane region" description="Helical" evidence="22">
    <location>
        <begin position="187"/>
        <end position="210"/>
    </location>
</feature>